<feature type="compositionally biased region" description="Low complexity" evidence="3">
    <location>
        <begin position="748"/>
        <end position="779"/>
    </location>
</feature>
<dbReference type="Pfam" id="PF07529">
    <property type="entry name" value="HSA"/>
    <property type="match status" value="1"/>
</dbReference>
<dbReference type="GO" id="GO:0035267">
    <property type="term" value="C:NuA4 histone acetyltransferase complex"/>
    <property type="evidence" value="ECO:0007669"/>
    <property type="project" value="InterPro"/>
</dbReference>
<feature type="region of interest" description="Disordered" evidence="3">
    <location>
        <begin position="902"/>
        <end position="995"/>
    </location>
</feature>
<accession>A0AAV1IKA0</accession>
<protein>
    <recommendedName>
        <fullName evidence="8">Myb-like domain-containing protein</fullName>
    </recommendedName>
</protein>
<evidence type="ECO:0000259" key="4">
    <source>
        <dbReference type="PROSITE" id="PS50090"/>
    </source>
</evidence>
<dbReference type="PROSITE" id="PS50090">
    <property type="entry name" value="MYB_LIKE"/>
    <property type="match status" value="1"/>
</dbReference>
<evidence type="ECO:0008006" key="8">
    <source>
        <dbReference type="Google" id="ProtNLM"/>
    </source>
</evidence>
<dbReference type="Gene3D" id="1.10.10.60">
    <property type="entry name" value="Homeodomain-like"/>
    <property type="match status" value="1"/>
</dbReference>
<evidence type="ECO:0000256" key="2">
    <source>
        <dbReference type="ARBA" id="ARBA00022853"/>
    </source>
</evidence>
<name>A0AAV1IKA0_9CHLO</name>
<comment type="caution">
    <text evidence="6">The sequence shown here is derived from an EMBL/GenBank/DDBJ whole genome shotgun (WGS) entry which is preliminary data.</text>
</comment>
<dbReference type="EMBL" id="CAUYUE010000018">
    <property type="protein sequence ID" value="CAK0787739.1"/>
    <property type="molecule type" value="Genomic_DNA"/>
</dbReference>
<evidence type="ECO:0000313" key="6">
    <source>
        <dbReference type="EMBL" id="CAK0787739.1"/>
    </source>
</evidence>
<feature type="region of interest" description="Disordered" evidence="3">
    <location>
        <begin position="1"/>
        <end position="35"/>
    </location>
</feature>
<reference evidence="6 7" key="1">
    <citation type="submission" date="2023-10" db="EMBL/GenBank/DDBJ databases">
        <authorList>
            <person name="Maclean D."/>
            <person name="Macfadyen A."/>
        </authorList>
    </citation>
    <scope>NUCLEOTIDE SEQUENCE [LARGE SCALE GENOMIC DNA]</scope>
</reference>
<keyword evidence="7" id="KW-1185">Reference proteome</keyword>
<dbReference type="InterPro" id="IPR044798">
    <property type="entry name" value="EAF1A/B"/>
</dbReference>
<feature type="compositionally biased region" description="Low complexity" evidence="3">
    <location>
        <begin position="695"/>
        <end position="724"/>
    </location>
</feature>
<feature type="compositionally biased region" description="Low complexity" evidence="3">
    <location>
        <begin position="798"/>
        <end position="837"/>
    </location>
</feature>
<dbReference type="CDD" id="cd00167">
    <property type="entry name" value="SANT"/>
    <property type="match status" value="1"/>
</dbReference>
<dbReference type="PANTHER" id="PTHR46774">
    <property type="entry name" value="CHROMATIN MODIFICATION-RELATED PROTEIN EAF1 A-RELATED"/>
    <property type="match status" value="1"/>
</dbReference>
<feature type="region of interest" description="Disordered" evidence="3">
    <location>
        <begin position="650"/>
        <end position="679"/>
    </location>
</feature>
<gene>
    <name evidence="6" type="ORF">CVIRNUC_010961</name>
</gene>
<feature type="region of interest" description="Disordered" evidence="3">
    <location>
        <begin position="50"/>
        <end position="93"/>
    </location>
</feature>
<evidence type="ECO:0000256" key="3">
    <source>
        <dbReference type="SAM" id="MobiDB-lite"/>
    </source>
</evidence>
<feature type="region of interest" description="Disordered" evidence="3">
    <location>
        <begin position="695"/>
        <end position="837"/>
    </location>
</feature>
<organism evidence="6 7">
    <name type="scientific">Coccomyxa viridis</name>
    <dbReference type="NCBI Taxonomy" id="1274662"/>
    <lineage>
        <taxon>Eukaryota</taxon>
        <taxon>Viridiplantae</taxon>
        <taxon>Chlorophyta</taxon>
        <taxon>core chlorophytes</taxon>
        <taxon>Trebouxiophyceae</taxon>
        <taxon>Trebouxiophyceae incertae sedis</taxon>
        <taxon>Coccomyxaceae</taxon>
        <taxon>Coccomyxa</taxon>
    </lineage>
</organism>
<dbReference type="InterPro" id="IPR009057">
    <property type="entry name" value="Homeodomain-like_sf"/>
</dbReference>
<feature type="region of interest" description="Disordered" evidence="3">
    <location>
        <begin position="349"/>
        <end position="409"/>
    </location>
</feature>
<feature type="compositionally biased region" description="Basic and acidic residues" evidence="3">
    <location>
        <begin position="69"/>
        <end position="93"/>
    </location>
</feature>
<feature type="region of interest" description="Disordered" evidence="3">
    <location>
        <begin position="287"/>
        <end position="307"/>
    </location>
</feature>
<dbReference type="SMART" id="SM00717">
    <property type="entry name" value="SANT"/>
    <property type="match status" value="1"/>
</dbReference>
<feature type="compositionally biased region" description="Acidic residues" evidence="3">
    <location>
        <begin position="296"/>
        <end position="307"/>
    </location>
</feature>
<dbReference type="AlphaFoldDB" id="A0AAV1IKA0"/>
<evidence type="ECO:0000256" key="1">
    <source>
        <dbReference type="ARBA" id="ARBA00008913"/>
    </source>
</evidence>
<keyword evidence="2" id="KW-0156">Chromatin regulator</keyword>
<dbReference type="InterPro" id="IPR014012">
    <property type="entry name" value="HSA_dom"/>
</dbReference>
<comment type="similarity">
    <text evidence="1">Belongs to the EAF1 family.</text>
</comment>
<dbReference type="GO" id="GO:0006325">
    <property type="term" value="P:chromatin organization"/>
    <property type="evidence" value="ECO:0007669"/>
    <property type="project" value="UniProtKB-KW"/>
</dbReference>
<sequence length="995" mass="105605">MGQNRRPGSGTPREGSKAMNGVIAPPGTDFPGLPGNGVVAMKAEAAQNLLKAKSGTPPPLESNAFACQMERKNSQRSADARGRSPEETAEQVRKREDKLLEAAGVVRALRAQLSLAFGRPHPEPARDKTHGDYLLEEMRWLHMDFAQERLWKRAAARTIGMAAAAAARSGSLRKTPAGDAMRAEILKAVAREGESKTKRERLSSSRNLNAHIADGPLSSLDLEGALGPDTPPLRESRSLTYFTDETLQEKVERHLHDIVEADLIHRLQEEREWEQEVDDARRAQVEGREAKRVKEEAEEPAEAAVDEEELALSLRNKRRKKAGRLNTHIMDDYVEMDDSQDGAETPVAMRMGAGRRPTAMLRPLSGTSDRQMSDAEQRAQRKKRARRDFDDEDYEEPTQPRRVSARRQAAVEAQAQARKGMLRSQPSDKRKMGQKGIQRIDSMQFGGLRRGSGMAASGPSMPWTDAEDRLLCAIVHEFGSNWFLVADVLSASCAMQGIYRSPTTCRYRFRNLTATHGQGVELEPSEEMALAAMQIDKQTARQLLNSSLPVPSDVLAGHQKALAQIATKAHQARLHEEMRAGQAASMRTEPHPSFQNVMNATLAGNKGQFMAPAQLAELAEAQIAAQAAQQAAVQQAAAAQAAQAAQAAALPAPPPMAGPPMSPAQLAQQPFGPPMGQALANGSFAPAAAALGPPAGAAPGTPGPEALAASAAAGQGMPPQSLGGPAPPGAPAQVALPGAMPPGPAGPPAGSQLQPPAASGAMPPQPHMQPQLQQQPAPGAVGGLPGSPAPPQPPGALPGPAGQQLRPPQMMQGQPGSQAPLTVQQQQQQRNNAQVAQLQSILQSNQMPDGRPLTDEIRNSIIARLTHAQRAPMPGQRGMQQPMQMTPAALQAAQNSMAARLQQQQQQLPPGGAPRGLPGMLAGMPPNLAMRPHIGNFQGAPNGMPQVRPQQPGMLGQMIPPGMAPPQMPPAGMQNLPGLLAAQTAAGARPPGSAT</sequence>
<dbReference type="Proteomes" id="UP001314263">
    <property type="component" value="Unassembled WGS sequence"/>
</dbReference>
<proteinExistence type="inferred from homology"/>
<dbReference type="Pfam" id="PF13921">
    <property type="entry name" value="Myb_DNA-bind_6"/>
    <property type="match status" value="1"/>
</dbReference>
<evidence type="ECO:0000259" key="5">
    <source>
        <dbReference type="PROSITE" id="PS51204"/>
    </source>
</evidence>
<dbReference type="InterPro" id="IPR001005">
    <property type="entry name" value="SANT/Myb"/>
</dbReference>
<dbReference type="SUPFAM" id="SSF46689">
    <property type="entry name" value="Homeodomain-like"/>
    <property type="match status" value="1"/>
</dbReference>
<feature type="compositionally biased region" description="Pro residues" evidence="3">
    <location>
        <begin position="651"/>
        <end position="662"/>
    </location>
</feature>
<feature type="compositionally biased region" description="Low complexity" evidence="3">
    <location>
        <begin position="902"/>
        <end position="922"/>
    </location>
</feature>
<dbReference type="PROSITE" id="PS51204">
    <property type="entry name" value="HSA"/>
    <property type="match status" value="1"/>
</dbReference>
<evidence type="ECO:0000313" key="7">
    <source>
        <dbReference type="Proteomes" id="UP001314263"/>
    </source>
</evidence>
<feature type="domain" description="Myb-like" evidence="4">
    <location>
        <begin position="462"/>
        <end position="513"/>
    </location>
</feature>
<feature type="compositionally biased region" description="Pro residues" evidence="3">
    <location>
        <begin position="787"/>
        <end position="797"/>
    </location>
</feature>
<feature type="domain" description="HSA" evidence="5">
    <location>
        <begin position="118"/>
        <end position="191"/>
    </location>
</feature>
<dbReference type="PANTHER" id="PTHR46774:SF3">
    <property type="entry name" value="CHROMATIN MODIFICATION-RELATED PROTEIN EAF1 A-RELATED"/>
    <property type="match status" value="1"/>
</dbReference>